<dbReference type="KEGG" id="plei:Q9312_00690"/>
<reference evidence="2 3" key="1">
    <citation type="submission" date="2023-08" db="EMBL/GenBank/DDBJ databases">
        <title>Pleionea litopenaei sp. nov., isolated from stomach of juvenile Litopenaeus vannamei.</title>
        <authorList>
            <person name="Rho A.M."/>
            <person name="Hwang C.Y."/>
        </authorList>
    </citation>
    <scope>NUCLEOTIDE SEQUENCE [LARGE SCALE GENOMIC DNA]</scope>
    <source>
        <strain evidence="2 3">HL-JVS1</strain>
    </source>
</reference>
<keyword evidence="3" id="KW-1185">Reference proteome</keyword>
<gene>
    <name evidence="2" type="ORF">Q9312_00690</name>
</gene>
<protein>
    <submittedName>
        <fullName evidence="2">Uncharacterized protein</fullName>
    </submittedName>
</protein>
<dbReference type="Proteomes" id="UP001239782">
    <property type="component" value="Chromosome"/>
</dbReference>
<name>A0AA51RTR6_9GAMM</name>
<evidence type="ECO:0000313" key="3">
    <source>
        <dbReference type="Proteomes" id="UP001239782"/>
    </source>
</evidence>
<sequence length="77" mass="8990">MKATQLNLFSPQSTQSRCANGPKARELSSELLSADPEAFEEYFNITRKESEAHNRRLYNIERAWADFLSRPFLKRLL</sequence>
<dbReference type="RefSeq" id="WP_309202605.1">
    <property type="nucleotide sequence ID" value="NZ_CP133548.1"/>
</dbReference>
<proteinExistence type="predicted"/>
<evidence type="ECO:0000313" key="2">
    <source>
        <dbReference type="EMBL" id="WMS87462.1"/>
    </source>
</evidence>
<organism evidence="2 3">
    <name type="scientific">Pleionea litopenaei</name>
    <dbReference type="NCBI Taxonomy" id="3070815"/>
    <lineage>
        <taxon>Bacteria</taxon>
        <taxon>Pseudomonadati</taxon>
        <taxon>Pseudomonadota</taxon>
        <taxon>Gammaproteobacteria</taxon>
        <taxon>Oceanospirillales</taxon>
        <taxon>Pleioneaceae</taxon>
        <taxon>Pleionea</taxon>
    </lineage>
</organism>
<dbReference type="AlphaFoldDB" id="A0AA51RTR6"/>
<dbReference type="EMBL" id="CP133548">
    <property type="protein sequence ID" value="WMS87462.1"/>
    <property type="molecule type" value="Genomic_DNA"/>
</dbReference>
<evidence type="ECO:0000256" key="1">
    <source>
        <dbReference type="SAM" id="MobiDB-lite"/>
    </source>
</evidence>
<feature type="compositionally biased region" description="Polar residues" evidence="1">
    <location>
        <begin position="1"/>
        <end position="18"/>
    </location>
</feature>
<feature type="region of interest" description="Disordered" evidence="1">
    <location>
        <begin position="1"/>
        <end position="22"/>
    </location>
</feature>
<accession>A0AA51RTR6</accession>